<name>A0A402D0G6_9BACT</name>
<accession>A0A402D0G6</accession>
<dbReference type="SUPFAM" id="SSF48403">
    <property type="entry name" value="Ankyrin repeat"/>
    <property type="match status" value="1"/>
</dbReference>
<evidence type="ECO:0000313" key="3">
    <source>
        <dbReference type="EMBL" id="BDI33664.1"/>
    </source>
</evidence>
<dbReference type="InterPro" id="IPR050776">
    <property type="entry name" value="Ank_Repeat/CDKN_Inhibitor"/>
</dbReference>
<sequence>MNGNYTGGGQERAALMAAALVVWSAGVCGAPRAASAEPVNRVMLAATVAPLDKELLAAALRGDSEGVRALLARGADVEARDPARNTPLAWASSSGDAATVGILLAKGARVNVCNEYGVTPLARAVSVDSIPIVRILLKHGADPNVRDNAGRTVLMAAAEGGLADLIPVLRAAGADVEAVDDRGRTALIHAAMRDINLHAECNTPPVRRRMTEETLAAARALIAIGAPVSVRDKGGRTAAMWAERMKNTALLPILSKPARAIAPAPRAARITPRRRVLGTLRTAAPV</sequence>
<reference evidence="3 4" key="1">
    <citation type="journal article" date="2019" name="Int. J. Syst. Evol. Microbiol.">
        <title>Capsulimonas corticalis gen. nov., sp. nov., an aerobic capsulated bacterium, of a novel bacterial order, Capsulimonadales ord. nov., of the class Armatimonadia of the phylum Armatimonadetes.</title>
        <authorList>
            <person name="Li J."/>
            <person name="Kudo C."/>
            <person name="Tonouchi A."/>
        </authorList>
    </citation>
    <scope>NUCLEOTIDE SEQUENCE [LARGE SCALE GENOMIC DNA]</scope>
    <source>
        <strain evidence="3 4">AX-7</strain>
    </source>
</reference>
<gene>
    <name evidence="3" type="ORF">CCAX7_57150</name>
</gene>
<dbReference type="Proteomes" id="UP000287394">
    <property type="component" value="Chromosome"/>
</dbReference>
<keyword evidence="4" id="KW-1185">Reference proteome</keyword>
<dbReference type="KEGG" id="ccot:CCAX7_57150"/>
<protein>
    <submittedName>
        <fullName evidence="3">Uncharacterized protein</fullName>
    </submittedName>
</protein>
<dbReference type="SMART" id="SM00248">
    <property type="entry name" value="ANK"/>
    <property type="match status" value="5"/>
</dbReference>
<dbReference type="Pfam" id="PF12796">
    <property type="entry name" value="Ank_2"/>
    <property type="match status" value="1"/>
</dbReference>
<dbReference type="AlphaFoldDB" id="A0A402D0G6"/>
<dbReference type="PROSITE" id="PS50088">
    <property type="entry name" value="ANK_REPEAT"/>
    <property type="match status" value="4"/>
</dbReference>
<proteinExistence type="predicted"/>
<dbReference type="PANTHER" id="PTHR24201:SF16">
    <property type="entry name" value="ANKYRIN-1-LIKE-RELATED"/>
    <property type="match status" value="1"/>
</dbReference>
<dbReference type="PROSITE" id="PS50297">
    <property type="entry name" value="ANK_REP_REGION"/>
    <property type="match status" value="2"/>
</dbReference>
<organism evidence="3 4">
    <name type="scientific">Capsulimonas corticalis</name>
    <dbReference type="NCBI Taxonomy" id="2219043"/>
    <lineage>
        <taxon>Bacteria</taxon>
        <taxon>Bacillati</taxon>
        <taxon>Armatimonadota</taxon>
        <taxon>Armatimonadia</taxon>
        <taxon>Capsulimonadales</taxon>
        <taxon>Capsulimonadaceae</taxon>
        <taxon>Capsulimonas</taxon>
    </lineage>
</organism>
<dbReference type="InterPro" id="IPR002110">
    <property type="entry name" value="Ankyrin_rpt"/>
</dbReference>
<evidence type="ECO:0000256" key="1">
    <source>
        <dbReference type="ARBA" id="ARBA00022737"/>
    </source>
</evidence>
<dbReference type="PANTHER" id="PTHR24201">
    <property type="entry name" value="ANK_REP_REGION DOMAIN-CONTAINING PROTEIN"/>
    <property type="match status" value="1"/>
</dbReference>
<keyword evidence="1" id="KW-0677">Repeat</keyword>
<dbReference type="EMBL" id="AP025739">
    <property type="protein sequence ID" value="BDI33664.1"/>
    <property type="molecule type" value="Genomic_DNA"/>
</dbReference>
<dbReference type="Gene3D" id="1.25.40.20">
    <property type="entry name" value="Ankyrin repeat-containing domain"/>
    <property type="match status" value="2"/>
</dbReference>
<dbReference type="RefSeq" id="WP_119323007.1">
    <property type="nucleotide sequence ID" value="NZ_AP025739.1"/>
</dbReference>
<keyword evidence="2" id="KW-0040">ANK repeat</keyword>
<evidence type="ECO:0000313" key="4">
    <source>
        <dbReference type="Proteomes" id="UP000287394"/>
    </source>
</evidence>
<dbReference type="InterPro" id="IPR036770">
    <property type="entry name" value="Ankyrin_rpt-contain_sf"/>
</dbReference>
<evidence type="ECO:0000256" key="2">
    <source>
        <dbReference type="ARBA" id="ARBA00023043"/>
    </source>
</evidence>
<dbReference type="OrthoDB" id="671583at2"/>